<evidence type="ECO:0000313" key="1">
    <source>
        <dbReference type="EMBL" id="SHF19176.1"/>
    </source>
</evidence>
<accession>A0A1M4ZNM1</accession>
<dbReference type="Proteomes" id="UP000184485">
    <property type="component" value="Unassembled WGS sequence"/>
</dbReference>
<dbReference type="AlphaFoldDB" id="A0A1M4ZNM1"/>
<dbReference type="OrthoDB" id="7739965at2"/>
<dbReference type="STRING" id="1122133.SAMN02745157_1862"/>
<evidence type="ECO:0000313" key="2">
    <source>
        <dbReference type="Proteomes" id="UP000184485"/>
    </source>
</evidence>
<gene>
    <name evidence="1" type="ORF">SAMN02745157_1862</name>
</gene>
<proteinExistence type="predicted"/>
<dbReference type="RefSeq" id="WP_073052358.1">
    <property type="nucleotide sequence ID" value="NZ_FQUP01000001.1"/>
</dbReference>
<keyword evidence="2" id="KW-1185">Reference proteome</keyword>
<reference evidence="1 2" key="1">
    <citation type="submission" date="2016-11" db="EMBL/GenBank/DDBJ databases">
        <authorList>
            <person name="Jaros S."/>
            <person name="Januszkiewicz K."/>
            <person name="Wedrychowicz H."/>
        </authorList>
    </citation>
    <scope>NUCLEOTIDE SEQUENCE [LARGE SCALE GENOMIC DNA]</scope>
    <source>
        <strain evidence="1 2">DSM 19436</strain>
    </source>
</reference>
<sequence length="390" mass="43019">MLLITSAFPLLKRLDEDGVDVGQDLVKRCVGSWQANGFDVLSVHNEAERDLIGAGLPGVTYRFVDEVLPPGARKMPSLAAVLADLPPTEPIGIINADIFMPQCTDLASRMGRLARQSSVILHRWEVPSLTRREGRQYEIGVDLFAFTPALIAPALTGLNSRPYQLGVPWWDYVLPVAASLYAPLSLVSDPILLHHSHEQAWNDGEWHEFAAISEAYLLEQARLPLADKHLAEQLAERLGNIDEFYSVDPDPGQRHYALADLTLHLIHTMSSQHAVSLIAEMSFPGVSDDPWSQRSEGEAVRKAVIDERRGAATGESQATAKAEPGAPVIRRELGKPLSLAINEKVTQETPTLGVLAAGFGDLWRVAAAIGKVLEKRWRRWRRRDGRQPAP</sequence>
<organism evidence="1 2">
    <name type="scientific">Kaistia soli DSM 19436</name>
    <dbReference type="NCBI Taxonomy" id="1122133"/>
    <lineage>
        <taxon>Bacteria</taxon>
        <taxon>Pseudomonadati</taxon>
        <taxon>Pseudomonadota</taxon>
        <taxon>Alphaproteobacteria</taxon>
        <taxon>Hyphomicrobiales</taxon>
        <taxon>Kaistiaceae</taxon>
        <taxon>Kaistia</taxon>
    </lineage>
</organism>
<protein>
    <submittedName>
        <fullName evidence="1">Uncharacterized protein</fullName>
    </submittedName>
</protein>
<dbReference type="EMBL" id="FQUP01000001">
    <property type="protein sequence ID" value="SHF19176.1"/>
    <property type="molecule type" value="Genomic_DNA"/>
</dbReference>
<name>A0A1M4ZNM1_9HYPH</name>